<protein>
    <submittedName>
        <fullName evidence="6">Transcriptional regulator AcuR</fullName>
    </submittedName>
</protein>
<dbReference type="Pfam" id="PF00440">
    <property type="entry name" value="TetR_N"/>
    <property type="match status" value="1"/>
</dbReference>
<evidence type="ECO:0000313" key="7">
    <source>
        <dbReference type="Proteomes" id="UP000020218"/>
    </source>
</evidence>
<dbReference type="InterPro" id="IPR001647">
    <property type="entry name" value="HTH_TetR"/>
</dbReference>
<comment type="caution">
    <text evidence="6">The sequence shown here is derived from an EMBL/GenBank/DDBJ whole genome shotgun (WGS) entry which is preliminary data.</text>
</comment>
<keyword evidence="1" id="KW-0805">Transcription regulation</keyword>
<dbReference type="EMBL" id="JFAX01000003">
    <property type="protein sequence ID" value="EXI68958.1"/>
    <property type="molecule type" value="Genomic_DNA"/>
</dbReference>
<evidence type="ECO:0000256" key="2">
    <source>
        <dbReference type="ARBA" id="ARBA00023125"/>
    </source>
</evidence>
<dbReference type="InterPro" id="IPR009057">
    <property type="entry name" value="Homeodomain-like_sf"/>
</dbReference>
<dbReference type="GO" id="GO:0003700">
    <property type="term" value="F:DNA-binding transcription factor activity"/>
    <property type="evidence" value="ECO:0007669"/>
    <property type="project" value="TreeGrafter"/>
</dbReference>
<keyword evidence="3" id="KW-0804">Transcription</keyword>
<keyword evidence="7" id="KW-1185">Reference proteome</keyword>
<dbReference type="STRING" id="1454001.AW08_00784"/>
<dbReference type="PROSITE" id="PS50977">
    <property type="entry name" value="HTH_TETR_2"/>
    <property type="match status" value="1"/>
</dbReference>
<dbReference type="SUPFAM" id="SSF46689">
    <property type="entry name" value="Homeodomain-like"/>
    <property type="match status" value="1"/>
</dbReference>
<keyword evidence="2 4" id="KW-0238">DNA-binding</keyword>
<feature type="DNA-binding region" description="H-T-H motif" evidence="4">
    <location>
        <begin position="34"/>
        <end position="53"/>
    </location>
</feature>
<sequence>MKHRNIRPRAALGRNEWIQAAIDNLAEQGVNGMRVEVLAKTFGVTKGSFYWHFRDRNDLVEAVLQAWRDGRIQDIEKQTVATPGAEEQQLLHLIDIYSATRNRKGISIELAVREWARRDAQAAAIVAEVDTWRLEATRKLFVGLGCSEEVAKSRSLLLYAYVFGQSLMACENYDVRIAEFKRWIAELIVRQHQEQPGTPT</sequence>
<gene>
    <name evidence="6" type="primary">acuR</name>
    <name evidence="6" type="ORF">AW08_00784</name>
</gene>
<evidence type="ECO:0000313" key="6">
    <source>
        <dbReference type="EMBL" id="EXI68958.1"/>
    </source>
</evidence>
<dbReference type="AlphaFoldDB" id="A0A011MGI9"/>
<dbReference type="PANTHER" id="PTHR30055">
    <property type="entry name" value="HTH-TYPE TRANSCRIPTIONAL REGULATOR RUTR"/>
    <property type="match status" value="1"/>
</dbReference>
<dbReference type="Proteomes" id="UP000020218">
    <property type="component" value="Unassembled WGS sequence"/>
</dbReference>
<dbReference type="InterPro" id="IPR050109">
    <property type="entry name" value="HTH-type_TetR-like_transc_reg"/>
</dbReference>
<evidence type="ECO:0000256" key="3">
    <source>
        <dbReference type="ARBA" id="ARBA00023163"/>
    </source>
</evidence>
<organism evidence="6 7">
    <name type="scientific">Candidatus Accumulibacter adjunctus</name>
    <dbReference type="NCBI Taxonomy" id="1454001"/>
    <lineage>
        <taxon>Bacteria</taxon>
        <taxon>Pseudomonadati</taxon>
        <taxon>Pseudomonadota</taxon>
        <taxon>Betaproteobacteria</taxon>
        <taxon>Candidatus Accumulibacter</taxon>
    </lineage>
</organism>
<evidence type="ECO:0000259" key="5">
    <source>
        <dbReference type="PROSITE" id="PS50977"/>
    </source>
</evidence>
<name>A0A011MGI9_9PROT</name>
<evidence type="ECO:0000256" key="1">
    <source>
        <dbReference type="ARBA" id="ARBA00023015"/>
    </source>
</evidence>
<dbReference type="PANTHER" id="PTHR30055:SF234">
    <property type="entry name" value="HTH-TYPE TRANSCRIPTIONAL REGULATOR BETI"/>
    <property type="match status" value="1"/>
</dbReference>
<evidence type="ECO:0000256" key="4">
    <source>
        <dbReference type="PROSITE-ProRule" id="PRU00335"/>
    </source>
</evidence>
<proteinExistence type="predicted"/>
<dbReference type="PRINTS" id="PR00455">
    <property type="entry name" value="HTHTETR"/>
</dbReference>
<dbReference type="Gene3D" id="1.10.357.10">
    <property type="entry name" value="Tetracycline Repressor, domain 2"/>
    <property type="match status" value="1"/>
</dbReference>
<dbReference type="PATRIC" id="fig|1454001.3.peg.728"/>
<dbReference type="GO" id="GO:0000976">
    <property type="term" value="F:transcription cis-regulatory region binding"/>
    <property type="evidence" value="ECO:0007669"/>
    <property type="project" value="TreeGrafter"/>
</dbReference>
<feature type="domain" description="HTH tetR-type" evidence="5">
    <location>
        <begin position="11"/>
        <end position="71"/>
    </location>
</feature>
<accession>A0A011MGI9</accession>
<reference evidence="6" key="1">
    <citation type="submission" date="2014-02" db="EMBL/GenBank/DDBJ databases">
        <title>Expanding our view of genomic diversity in Candidatus Accumulibacter clades.</title>
        <authorList>
            <person name="Skennerton C.T."/>
            <person name="Barr J.J."/>
            <person name="Slater F.R."/>
            <person name="Bond P.L."/>
            <person name="Tyson G.W."/>
        </authorList>
    </citation>
    <scope>NUCLEOTIDE SEQUENCE [LARGE SCALE GENOMIC DNA]</scope>
</reference>